<evidence type="ECO:0000256" key="2">
    <source>
        <dbReference type="ARBA" id="ARBA00004236"/>
    </source>
</evidence>
<dbReference type="CDD" id="cd00082">
    <property type="entry name" value="HisKA"/>
    <property type="match status" value="1"/>
</dbReference>
<evidence type="ECO:0000256" key="8">
    <source>
        <dbReference type="ARBA" id="ARBA00039401"/>
    </source>
</evidence>
<keyword evidence="4" id="KW-0597">Phosphoprotein</keyword>
<name>A0ABW1WWS6_9ACTN</name>
<dbReference type="InterPro" id="IPR036097">
    <property type="entry name" value="HisK_dim/P_sf"/>
</dbReference>
<evidence type="ECO:0000259" key="9">
    <source>
        <dbReference type="PROSITE" id="PS50109"/>
    </source>
</evidence>
<evidence type="ECO:0000256" key="1">
    <source>
        <dbReference type="ARBA" id="ARBA00000085"/>
    </source>
</evidence>
<evidence type="ECO:0000256" key="7">
    <source>
        <dbReference type="ARBA" id="ARBA00023012"/>
    </source>
</evidence>
<keyword evidence="11" id="KW-1185">Reference proteome</keyword>
<dbReference type="SUPFAM" id="SSF47384">
    <property type="entry name" value="Homodimeric domain of signal transducing histidine kinase"/>
    <property type="match status" value="1"/>
</dbReference>
<dbReference type="Proteomes" id="UP001596266">
    <property type="component" value="Unassembled WGS sequence"/>
</dbReference>
<dbReference type="InterPro" id="IPR036890">
    <property type="entry name" value="HATPase_C_sf"/>
</dbReference>
<protein>
    <recommendedName>
        <fullName evidence="8">Sensor-like histidine kinase SenX3</fullName>
        <ecNumber evidence="3">2.7.13.3</ecNumber>
    </recommendedName>
</protein>
<sequence length="387" mass="41808">MAAFALFIGGLMGWIVGALREPPEAEEPALERSGPATVNPQILEVLAVLRTGALVCGPHDEVLHATSQARAFSLVRGDRVLLPEVLDAVRTVRRDERMQAFDVAHRRSPSAPVQHLNIRATYLGFGQVLVLAEDRTPQLRVEETRRDFVTNVSHELKTPIGAIQLLSEAVEGAADEPEAVRHFAGRMHSEAARLGELVAQIIALSRLQADDPMLQAQPVVVTDIIGEALARTRELAASRAVNVLRAGNEQVTVLGDATQLVDAVANLVQNAIVYSNENARVAITTQVVDEDDPFVEISVADNGIGISAADQQRIFERFYRVDYARSRANGGTGLGLSIVKHIVAVHGGSVDLWSKPGQGSTFTLHLPLHVPVPGSEPEPETNQLTQH</sequence>
<dbReference type="Gene3D" id="1.10.287.130">
    <property type="match status" value="1"/>
</dbReference>
<dbReference type="EMBL" id="JBHSUA010000006">
    <property type="protein sequence ID" value="MFC6395669.1"/>
    <property type="molecule type" value="Genomic_DNA"/>
</dbReference>
<dbReference type="SMART" id="SM00387">
    <property type="entry name" value="HATPase_c"/>
    <property type="match status" value="1"/>
</dbReference>
<evidence type="ECO:0000313" key="10">
    <source>
        <dbReference type="EMBL" id="MFC6395669.1"/>
    </source>
</evidence>
<gene>
    <name evidence="10" type="ORF">ACFP57_01485</name>
</gene>
<proteinExistence type="predicted"/>
<dbReference type="PANTHER" id="PTHR45453">
    <property type="entry name" value="PHOSPHATE REGULON SENSOR PROTEIN PHOR"/>
    <property type="match status" value="1"/>
</dbReference>
<dbReference type="GO" id="GO:0016301">
    <property type="term" value="F:kinase activity"/>
    <property type="evidence" value="ECO:0007669"/>
    <property type="project" value="UniProtKB-KW"/>
</dbReference>
<evidence type="ECO:0000313" key="11">
    <source>
        <dbReference type="Proteomes" id="UP001596266"/>
    </source>
</evidence>
<dbReference type="PRINTS" id="PR00344">
    <property type="entry name" value="BCTRLSENSOR"/>
</dbReference>
<dbReference type="RefSeq" id="WP_386769077.1">
    <property type="nucleotide sequence ID" value="NZ_BAAAKI010000014.1"/>
</dbReference>
<dbReference type="Pfam" id="PF00512">
    <property type="entry name" value="HisKA"/>
    <property type="match status" value="1"/>
</dbReference>
<feature type="domain" description="Histidine kinase" evidence="9">
    <location>
        <begin position="151"/>
        <end position="370"/>
    </location>
</feature>
<dbReference type="SUPFAM" id="SSF55874">
    <property type="entry name" value="ATPase domain of HSP90 chaperone/DNA topoisomerase II/histidine kinase"/>
    <property type="match status" value="1"/>
</dbReference>
<comment type="subcellular location">
    <subcellularLocation>
        <location evidence="2">Cell membrane</location>
    </subcellularLocation>
</comment>
<dbReference type="Pfam" id="PF02518">
    <property type="entry name" value="HATPase_c"/>
    <property type="match status" value="1"/>
</dbReference>
<dbReference type="Gene3D" id="3.30.565.10">
    <property type="entry name" value="Histidine kinase-like ATPase, C-terminal domain"/>
    <property type="match status" value="1"/>
</dbReference>
<dbReference type="EC" id="2.7.13.3" evidence="3"/>
<evidence type="ECO:0000256" key="3">
    <source>
        <dbReference type="ARBA" id="ARBA00012438"/>
    </source>
</evidence>
<evidence type="ECO:0000256" key="4">
    <source>
        <dbReference type="ARBA" id="ARBA00022553"/>
    </source>
</evidence>
<reference evidence="11" key="1">
    <citation type="journal article" date="2019" name="Int. J. Syst. Evol. Microbiol.">
        <title>The Global Catalogue of Microorganisms (GCM) 10K type strain sequencing project: providing services to taxonomists for standard genome sequencing and annotation.</title>
        <authorList>
            <consortium name="The Broad Institute Genomics Platform"/>
            <consortium name="The Broad Institute Genome Sequencing Center for Infectious Disease"/>
            <person name="Wu L."/>
            <person name="Ma J."/>
        </authorList>
    </citation>
    <scope>NUCLEOTIDE SEQUENCE [LARGE SCALE GENOMIC DNA]</scope>
    <source>
        <strain evidence="11">CGMCC 1.15277</strain>
    </source>
</reference>
<dbReference type="PANTHER" id="PTHR45453:SF1">
    <property type="entry name" value="PHOSPHATE REGULON SENSOR PROTEIN PHOR"/>
    <property type="match status" value="1"/>
</dbReference>
<dbReference type="InterPro" id="IPR003594">
    <property type="entry name" value="HATPase_dom"/>
</dbReference>
<keyword evidence="6 10" id="KW-0418">Kinase</keyword>
<dbReference type="SMART" id="SM00388">
    <property type="entry name" value="HisKA"/>
    <property type="match status" value="1"/>
</dbReference>
<keyword evidence="5" id="KW-0808">Transferase</keyword>
<organism evidence="10 11">
    <name type="scientific">Luteococcus sanguinis</name>
    <dbReference type="NCBI Taxonomy" id="174038"/>
    <lineage>
        <taxon>Bacteria</taxon>
        <taxon>Bacillati</taxon>
        <taxon>Actinomycetota</taxon>
        <taxon>Actinomycetes</taxon>
        <taxon>Propionibacteriales</taxon>
        <taxon>Propionibacteriaceae</taxon>
        <taxon>Luteococcus</taxon>
    </lineage>
</organism>
<evidence type="ECO:0000256" key="5">
    <source>
        <dbReference type="ARBA" id="ARBA00022679"/>
    </source>
</evidence>
<keyword evidence="7" id="KW-0902">Two-component regulatory system</keyword>
<accession>A0ABW1WWS6</accession>
<evidence type="ECO:0000256" key="6">
    <source>
        <dbReference type="ARBA" id="ARBA00022777"/>
    </source>
</evidence>
<dbReference type="InterPro" id="IPR004358">
    <property type="entry name" value="Sig_transdc_His_kin-like_C"/>
</dbReference>
<comment type="caution">
    <text evidence="10">The sequence shown here is derived from an EMBL/GenBank/DDBJ whole genome shotgun (WGS) entry which is preliminary data.</text>
</comment>
<dbReference type="InterPro" id="IPR005467">
    <property type="entry name" value="His_kinase_dom"/>
</dbReference>
<dbReference type="InterPro" id="IPR050351">
    <property type="entry name" value="BphY/WalK/GraS-like"/>
</dbReference>
<dbReference type="PROSITE" id="PS50109">
    <property type="entry name" value="HIS_KIN"/>
    <property type="match status" value="1"/>
</dbReference>
<dbReference type="CDD" id="cd00075">
    <property type="entry name" value="HATPase"/>
    <property type="match status" value="1"/>
</dbReference>
<comment type="catalytic activity">
    <reaction evidence="1">
        <text>ATP + protein L-histidine = ADP + protein N-phospho-L-histidine.</text>
        <dbReference type="EC" id="2.7.13.3"/>
    </reaction>
</comment>
<dbReference type="InterPro" id="IPR003661">
    <property type="entry name" value="HisK_dim/P_dom"/>
</dbReference>